<reference evidence="3" key="1">
    <citation type="journal article" date="2017" name="Genome Biol.">
        <title>Comparative genomics reveals high biological diversity and specific adaptations in the industrially and medically important fungal genus Aspergillus.</title>
        <authorList>
            <person name="de Vries R.P."/>
            <person name="Riley R."/>
            <person name="Wiebenga A."/>
            <person name="Aguilar-Osorio G."/>
            <person name="Amillis S."/>
            <person name="Uchima C.A."/>
            <person name="Anderluh G."/>
            <person name="Asadollahi M."/>
            <person name="Askin M."/>
            <person name="Barry K."/>
            <person name="Battaglia E."/>
            <person name="Bayram O."/>
            <person name="Benocci T."/>
            <person name="Braus-Stromeyer S.A."/>
            <person name="Caldana C."/>
            <person name="Canovas D."/>
            <person name="Cerqueira G.C."/>
            <person name="Chen F."/>
            <person name="Chen W."/>
            <person name="Choi C."/>
            <person name="Clum A."/>
            <person name="Dos Santos R.A."/>
            <person name="Damasio A.R."/>
            <person name="Diallinas G."/>
            <person name="Emri T."/>
            <person name="Fekete E."/>
            <person name="Flipphi M."/>
            <person name="Freyberg S."/>
            <person name="Gallo A."/>
            <person name="Gournas C."/>
            <person name="Habgood R."/>
            <person name="Hainaut M."/>
            <person name="Harispe M.L."/>
            <person name="Henrissat B."/>
            <person name="Hilden K.S."/>
            <person name="Hope R."/>
            <person name="Hossain A."/>
            <person name="Karabika E."/>
            <person name="Karaffa L."/>
            <person name="Karanyi Z."/>
            <person name="Krasevec N."/>
            <person name="Kuo A."/>
            <person name="Kusch H."/>
            <person name="LaButti K."/>
            <person name="Lagendijk E.L."/>
            <person name="Lapidus A."/>
            <person name="Levasseur A."/>
            <person name="Lindquist E."/>
            <person name="Lipzen A."/>
            <person name="Logrieco A.F."/>
            <person name="MacCabe A."/>
            <person name="Maekelae M.R."/>
            <person name="Malavazi I."/>
            <person name="Melin P."/>
            <person name="Meyer V."/>
            <person name="Mielnichuk N."/>
            <person name="Miskei M."/>
            <person name="Molnar A.P."/>
            <person name="Mule G."/>
            <person name="Ngan C.Y."/>
            <person name="Orejas M."/>
            <person name="Orosz E."/>
            <person name="Ouedraogo J.P."/>
            <person name="Overkamp K.M."/>
            <person name="Park H.-S."/>
            <person name="Perrone G."/>
            <person name="Piumi F."/>
            <person name="Punt P.J."/>
            <person name="Ram A.F."/>
            <person name="Ramon A."/>
            <person name="Rauscher S."/>
            <person name="Record E."/>
            <person name="Riano-Pachon D.M."/>
            <person name="Robert V."/>
            <person name="Roehrig J."/>
            <person name="Ruller R."/>
            <person name="Salamov A."/>
            <person name="Salih N.S."/>
            <person name="Samson R.A."/>
            <person name="Sandor E."/>
            <person name="Sanguinetti M."/>
            <person name="Schuetze T."/>
            <person name="Sepcic K."/>
            <person name="Shelest E."/>
            <person name="Sherlock G."/>
            <person name="Sophianopoulou V."/>
            <person name="Squina F.M."/>
            <person name="Sun H."/>
            <person name="Susca A."/>
            <person name="Todd R.B."/>
            <person name="Tsang A."/>
            <person name="Unkles S.E."/>
            <person name="van de Wiele N."/>
            <person name="van Rossen-Uffink D."/>
            <person name="Oliveira J.V."/>
            <person name="Vesth T.C."/>
            <person name="Visser J."/>
            <person name="Yu J.-H."/>
            <person name="Zhou M."/>
            <person name="Andersen M.R."/>
            <person name="Archer D.B."/>
            <person name="Baker S.E."/>
            <person name="Benoit I."/>
            <person name="Brakhage A.A."/>
            <person name="Braus G.H."/>
            <person name="Fischer R."/>
            <person name="Frisvad J.C."/>
            <person name="Goldman G.H."/>
            <person name="Houbraken J."/>
            <person name="Oakley B."/>
            <person name="Pocsi I."/>
            <person name="Scazzocchio C."/>
            <person name="Seiboth B."/>
            <person name="vanKuyk P.A."/>
            <person name="Wortman J."/>
            <person name="Dyer P.S."/>
            <person name="Grigoriev I.V."/>
        </authorList>
    </citation>
    <scope>NUCLEOTIDE SEQUENCE [LARGE SCALE GENOMIC DNA]</scope>
    <source>
        <strain evidence="3">DTO 134E9</strain>
    </source>
</reference>
<dbReference type="InterPro" id="IPR001087">
    <property type="entry name" value="GDSL"/>
</dbReference>
<dbReference type="Proteomes" id="UP000184383">
    <property type="component" value="Unassembled WGS sequence"/>
</dbReference>
<dbReference type="InterPro" id="IPR036514">
    <property type="entry name" value="SGNH_hydro_sf"/>
</dbReference>
<name>A0A1L9RIF4_ASPWE</name>
<dbReference type="EMBL" id="KV878212">
    <property type="protein sequence ID" value="OJJ34637.1"/>
    <property type="molecule type" value="Genomic_DNA"/>
</dbReference>
<dbReference type="InterPro" id="IPR051532">
    <property type="entry name" value="Ester_Hydrolysis_Enzymes"/>
</dbReference>
<dbReference type="Pfam" id="PF00657">
    <property type="entry name" value="Lipase_GDSL"/>
    <property type="match status" value="1"/>
</dbReference>
<feature type="signal peptide" evidence="1">
    <location>
        <begin position="1"/>
        <end position="20"/>
    </location>
</feature>
<evidence type="ECO:0000313" key="3">
    <source>
        <dbReference type="Proteomes" id="UP000184383"/>
    </source>
</evidence>
<dbReference type="GeneID" id="63747797"/>
<dbReference type="AlphaFoldDB" id="A0A1L9RIF4"/>
<sequence>MNYFLSILVGALLLCIDSFALPTAQPESDSRLPDASHVLLRTMPLGASITYGTKSTDGNGFRKAFHEKLREAGHPVDMVGSRKAGTMKDNDNEGWPGFTVDQVHKKASANFGPKPNLYLIEAGTNDCVKEVDVAHARERMENMINDIFTHVPSTTIILSGLLPLKKNDTCAQEISAGYKELVGQLQEKKKKIVFADMHNGQIKLSDLVDGTHPTDAGYKTMAEIWFSAFQDAAHRNFLTAPLSNS</sequence>
<dbReference type="OrthoDB" id="6123at2759"/>
<evidence type="ECO:0000313" key="2">
    <source>
        <dbReference type="EMBL" id="OJJ34637.1"/>
    </source>
</evidence>
<dbReference type="CDD" id="cd01833">
    <property type="entry name" value="XynB_like"/>
    <property type="match status" value="1"/>
</dbReference>
<dbReference type="Gene3D" id="3.40.50.1110">
    <property type="entry name" value="SGNH hydrolase"/>
    <property type="match status" value="1"/>
</dbReference>
<dbReference type="PANTHER" id="PTHR30383:SF31">
    <property type="entry name" value="SGNH HYDROLASE-TYPE ESTERASE DOMAIN-CONTAINING PROTEIN-RELATED"/>
    <property type="match status" value="1"/>
</dbReference>
<feature type="chain" id="PRO_5009887469" evidence="1">
    <location>
        <begin position="21"/>
        <end position="245"/>
    </location>
</feature>
<dbReference type="PANTHER" id="PTHR30383">
    <property type="entry name" value="THIOESTERASE 1/PROTEASE 1/LYSOPHOSPHOLIPASE L1"/>
    <property type="match status" value="1"/>
</dbReference>
<dbReference type="SUPFAM" id="SSF52266">
    <property type="entry name" value="SGNH hydrolase"/>
    <property type="match status" value="1"/>
</dbReference>
<proteinExistence type="predicted"/>
<gene>
    <name evidence="2" type="ORF">ASPWEDRAFT_182797</name>
</gene>
<evidence type="ECO:0000256" key="1">
    <source>
        <dbReference type="SAM" id="SignalP"/>
    </source>
</evidence>
<dbReference type="STRING" id="1073089.A0A1L9RIF4"/>
<organism evidence="2 3">
    <name type="scientific">Aspergillus wentii DTO 134E9</name>
    <dbReference type="NCBI Taxonomy" id="1073089"/>
    <lineage>
        <taxon>Eukaryota</taxon>
        <taxon>Fungi</taxon>
        <taxon>Dikarya</taxon>
        <taxon>Ascomycota</taxon>
        <taxon>Pezizomycotina</taxon>
        <taxon>Eurotiomycetes</taxon>
        <taxon>Eurotiomycetidae</taxon>
        <taxon>Eurotiales</taxon>
        <taxon>Aspergillaceae</taxon>
        <taxon>Aspergillus</taxon>
        <taxon>Aspergillus subgen. Cremei</taxon>
    </lineage>
</organism>
<dbReference type="RefSeq" id="XP_040688313.1">
    <property type="nucleotide sequence ID" value="XM_040831949.1"/>
</dbReference>
<keyword evidence="1" id="KW-0732">Signal</keyword>
<protein>
    <submittedName>
        <fullName evidence="2">Uncharacterized protein</fullName>
    </submittedName>
</protein>
<dbReference type="GO" id="GO:0004622">
    <property type="term" value="F:phosphatidylcholine lysophospholipase activity"/>
    <property type="evidence" value="ECO:0007669"/>
    <property type="project" value="TreeGrafter"/>
</dbReference>
<accession>A0A1L9RIF4</accession>
<dbReference type="VEuPathDB" id="FungiDB:ASPWEDRAFT_182797"/>
<keyword evidence="3" id="KW-1185">Reference proteome</keyword>